<proteinExistence type="predicted"/>
<dbReference type="Proteomes" id="UP000030651">
    <property type="component" value="Unassembled WGS sequence"/>
</dbReference>
<name>W3WNU5_PESFW</name>
<accession>W3WNU5</accession>
<protein>
    <submittedName>
        <fullName evidence="2">Uncharacterized protein</fullName>
    </submittedName>
</protein>
<feature type="region of interest" description="Disordered" evidence="1">
    <location>
        <begin position="65"/>
        <end position="85"/>
    </location>
</feature>
<dbReference type="AlphaFoldDB" id="W3WNU5"/>
<dbReference type="HOGENOM" id="CLU_2513374_0_0_1"/>
<evidence type="ECO:0000313" key="2">
    <source>
        <dbReference type="EMBL" id="ETS74496.1"/>
    </source>
</evidence>
<reference evidence="3" key="1">
    <citation type="journal article" date="2015" name="BMC Genomics">
        <title>Genomic and transcriptomic analysis of the endophytic fungus Pestalotiopsis fici reveals its lifestyle and high potential for synthesis of natural products.</title>
        <authorList>
            <person name="Wang X."/>
            <person name="Zhang X."/>
            <person name="Liu L."/>
            <person name="Xiang M."/>
            <person name="Wang W."/>
            <person name="Sun X."/>
            <person name="Che Y."/>
            <person name="Guo L."/>
            <person name="Liu G."/>
            <person name="Guo L."/>
            <person name="Wang C."/>
            <person name="Yin W.B."/>
            <person name="Stadler M."/>
            <person name="Zhang X."/>
            <person name="Liu X."/>
        </authorList>
    </citation>
    <scope>NUCLEOTIDE SEQUENCE [LARGE SCALE GENOMIC DNA]</scope>
    <source>
        <strain evidence="3">W106-1 / CGMCC3.15140</strain>
    </source>
</reference>
<evidence type="ECO:0000313" key="3">
    <source>
        <dbReference type="Proteomes" id="UP000030651"/>
    </source>
</evidence>
<sequence>MSVPTAETLDLPSAIIQEADIIEAHVIMRTKYQTGGRGASPHLQPVSVSIVQDLLVLDEQRMRHKVNNRDADKDVANTRHPASEA</sequence>
<dbReference type="EMBL" id="KI912120">
    <property type="protein sequence ID" value="ETS74496.1"/>
    <property type="molecule type" value="Genomic_DNA"/>
</dbReference>
<dbReference type="RefSeq" id="XP_007841134.1">
    <property type="nucleotide sequence ID" value="XM_007842943.1"/>
</dbReference>
<organism evidence="2 3">
    <name type="scientific">Pestalotiopsis fici (strain W106-1 / CGMCC3.15140)</name>
    <dbReference type="NCBI Taxonomy" id="1229662"/>
    <lineage>
        <taxon>Eukaryota</taxon>
        <taxon>Fungi</taxon>
        <taxon>Dikarya</taxon>
        <taxon>Ascomycota</taxon>
        <taxon>Pezizomycotina</taxon>
        <taxon>Sordariomycetes</taxon>
        <taxon>Xylariomycetidae</taxon>
        <taxon>Amphisphaeriales</taxon>
        <taxon>Sporocadaceae</taxon>
        <taxon>Pestalotiopsis</taxon>
    </lineage>
</organism>
<gene>
    <name evidence="2" type="ORF">PFICI_14362</name>
</gene>
<evidence type="ECO:0000256" key="1">
    <source>
        <dbReference type="SAM" id="MobiDB-lite"/>
    </source>
</evidence>
<feature type="compositionally biased region" description="Basic and acidic residues" evidence="1">
    <location>
        <begin position="67"/>
        <end position="85"/>
    </location>
</feature>
<dbReference type="InParanoid" id="W3WNU5"/>
<dbReference type="GeneID" id="19279375"/>
<keyword evidence="3" id="KW-1185">Reference proteome</keyword>
<dbReference type="KEGG" id="pfy:PFICI_14362"/>